<dbReference type="InterPro" id="IPR005303">
    <property type="entry name" value="MOCOS_middle"/>
</dbReference>
<proteinExistence type="predicted"/>
<sequence>MTTHSAYQPIAGAAALADEAAQSYDRRWLAVDDQDRWLGAGRAPGLGQLDISLRFGYLVIRAQGMLRLDVPLDVIEDDDSVERTAKIGGRDVRVVDEGDLAAAWFTQWLGQPCRLVKVHPEAGPVEWS</sequence>
<dbReference type="EMBL" id="CP158252">
    <property type="protein sequence ID" value="XDJ42015.1"/>
    <property type="molecule type" value="Genomic_DNA"/>
</dbReference>
<name>A0AB39CJ62_9BURK</name>
<dbReference type="AlphaFoldDB" id="A0AB39CJ62"/>
<protein>
    <submittedName>
        <fullName evidence="2">MOSC N-terminal beta barrel domain-containing protein</fullName>
    </submittedName>
</protein>
<organism evidence="2">
    <name type="scientific">Castellaniella ginsengisoli</name>
    <dbReference type="NCBI Taxonomy" id="546114"/>
    <lineage>
        <taxon>Bacteria</taxon>
        <taxon>Pseudomonadati</taxon>
        <taxon>Pseudomonadota</taxon>
        <taxon>Betaproteobacteria</taxon>
        <taxon>Burkholderiales</taxon>
        <taxon>Alcaligenaceae</taxon>
        <taxon>Castellaniella</taxon>
    </lineage>
</organism>
<evidence type="ECO:0000313" key="2">
    <source>
        <dbReference type="EMBL" id="XDJ42015.1"/>
    </source>
</evidence>
<dbReference type="SUPFAM" id="SSF141673">
    <property type="entry name" value="MOSC N-terminal domain-like"/>
    <property type="match status" value="1"/>
</dbReference>
<gene>
    <name evidence="2" type="ORF">ABRY99_00095</name>
</gene>
<dbReference type="RefSeq" id="WP_368643449.1">
    <property type="nucleotide sequence ID" value="NZ_CP158252.1"/>
</dbReference>
<accession>A0AB39CJ62</accession>
<dbReference type="Pfam" id="PF03476">
    <property type="entry name" value="MOSC_N"/>
    <property type="match status" value="1"/>
</dbReference>
<evidence type="ECO:0000259" key="1">
    <source>
        <dbReference type="Pfam" id="PF03476"/>
    </source>
</evidence>
<reference evidence="2" key="1">
    <citation type="submission" date="2024-05" db="EMBL/GenBank/DDBJ databases">
        <authorList>
            <person name="Luo Y.-C."/>
            <person name="Nicholds J."/>
            <person name="Mortimer T."/>
            <person name="Maboni G."/>
        </authorList>
    </citation>
    <scope>NUCLEOTIDE SEQUENCE</scope>
    <source>
        <strain evidence="2">153920</strain>
    </source>
</reference>
<feature type="domain" description="Molybdenum cofactor sulfurase middle" evidence="1">
    <location>
        <begin position="20"/>
        <end position="112"/>
    </location>
</feature>